<feature type="transmembrane region" description="Helical" evidence="1">
    <location>
        <begin position="139"/>
        <end position="156"/>
    </location>
</feature>
<reference evidence="4" key="1">
    <citation type="journal article" date="2019" name="Int. J. Syst. Evol. Microbiol.">
        <title>The Global Catalogue of Microorganisms (GCM) 10K type strain sequencing project: providing services to taxonomists for standard genome sequencing and annotation.</title>
        <authorList>
            <consortium name="The Broad Institute Genomics Platform"/>
            <consortium name="The Broad Institute Genome Sequencing Center for Infectious Disease"/>
            <person name="Wu L."/>
            <person name="Ma J."/>
        </authorList>
    </citation>
    <scope>NUCLEOTIDE SEQUENCE [LARGE SCALE GENOMIC DNA]</scope>
    <source>
        <strain evidence="4">JCM 13006</strain>
    </source>
</reference>
<evidence type="ECO:0000313" key="4">
    <source>
        <dbReference type="Proteomes" id="UP001501752"/>
    </source>
</evidence>
<dbReference type="EMBL" id="BAABIS010000001">
    <property type="protein sequence ID" value="GAA4860849.1"/>
    <property type="molecule type" value="Genomic_DNA"/>
</dbReference>
<feature type="transmembrane region" description="Helical" evidence="1">
    <location>
        <begin position="108"/>
        <end position="127"/>
    </location>
</feature>
<comment type="caution">
    <text evidence="3">The sequence shown here is derived from an EMBL/GenBank/DDBJ whole genome shotgun (WGS) entry which is preliminary data.</text>
</comment>
<feature type="transmembrane region" description="Helical" evidence="1">
    <location>
        <begin position="168"/>
        <end position="192"/>
    </location>
</feature>
<evidence type="ECO:0000313" key="3">
    <source>
        <dbReference type="EMBL" id="GAA4860849.1"/>
    </source>
</evidence>
<gene>
    <name evidence="3" type="ORF">GCM10023235_43690</name>
</gene>
<dbReference type="RefSeq" id="WP_345698543.1">
    <property type="nucleotide sequence ID" value="NZ_BAABIS010000001.1"/>
</dbReference>
<evidence type="ECO:0000256" key="1">
    <source>
        <dbReference type="SAM" id="Phobius"/>
    </source>
</evidence>
<sequence length="426" mass="45112">MIEAIFSSAPALLPVFAVLGLAFGTAALRQARARQWPQAAAVLWGLSLAGEVAATLTPTTTGSSGRTCSIGSGVWATATTQQGLMNIALFVPLAFSATLVLRRPLTVLAACTVLSAVTELCQTLLGTGRSCDGADFVDNALGALIGTVAAVVWLWLRRRKVLFGLRDGFHGLTTAGVGLVAVTTVVLLYVPLHHDAAGFGSNSSADETEMPQRIASRLFGPDTLLQTTRLTATPDNPPQQVLEAVTDRGQFRIEWPTGRLLISASANSQIDPGPLTRDQVLKVGTDFAATWFSELTQAVTPTLTSTDSAGGAYMLTYRRYNADNVLMPMRLDITVSTSGRVMASSARWDADPQLPHPTVTADTAKQQAISTHTGSRADTTFLLAKKIQGQWRPCWAVNIVKPGESQASGTVEFIDAVTGQFVANQG</sequence>
<feature type="transmembrane region" description="Helical" evidence="1">
    <location>
        <begin position="83"/>
        <end position="101"/>
    </location>
</feature>
<protein>
    <recommendedName>
        <fullName evidence="2">VanZ-like domain-containing protein</fullName>
    </recommendedName>
</protein>
<organism evidence="3 4">
    <name type="scientific">Kitasatospora terrestris</name>
    <dbReference type="NCBI Taxonomy" id="258051"/>
    <lineage>
        <taxon>Bacteria</taxon>
        <taxon>Bacillati</taxon>
        <taxon>Actinomycetota</taxon>
        <taxon>Actinomycetes</taxon>
        <taxon>Kitasatosporales</taxon>
        <taxon>Streptomycetaceae</taxon>
        <taxon>Kitasatospora</taxon>
    </lineage>
</organism>
<dbReference type="InterPro" id="IPR006976">
    <property type="entry name" value="VanZ-like"/>
</dbReference>
<dbReference type="Pfam" id="PF04892">
    <property type="entry name" value="VanZ"/>
    <property type="match status" value="1"/>
</dbReference>
<accession>A0ABP9DV26</accession>
<feature type="transmembrane region" description="Helical" evidence="1">
    <location>
        <begin position="40"/>
        <end position="57"/>
    </location>
</feature>
<keyword evidence="1" id="KW-0472">Membrane</keyword>
<name>A0ABP9DV26_9ACTN</name>
<feature type="domain" description="VanZ-like" evidence="2">
    <location>
        <begin position="81"/>
        <end position="152"/>
    </location>
</feature>
<keyword evidence="4" id="KW-1185">Reference proteome</keyword>
<dbReference type="Proteomes" id="UP001501752">
    <property type="component" value="Unassembled WGS sequence"/>
</dbReference>
<keyword evidence="1" id="KW-1133">Transmembrane helix</keyword>
<keyword evidence="1" id="KW-0812">Transmembrane</keyword>
<evidence type="ECO:0000259" key="2">
    <source>
        <dbReference type="Pfam" id="PF04892"/>
    </source>
</evidence>
<proteinExistence type="predicted"/>
<feature type="transmembrane region" description="Helical" evidence="1">
    <location>
        <begin position="6"/>
        <end position="28"/>
    </location>
</feature>